<evidence type="ECO:0000313" key="15">
    <source>
        <dbReference type="EMBL" id="PIE83549.1"/>
    </source>
</evidence>
<evidence type="ECO:0000259" key="13">
    <source>
        <dbReference type="Pfam" id="PF02879"/>
    </source>
</evidence>
<dbReference type="InterPro" id="IPR005844">
    <property type="entry name" value="A-D-PHexomutase_a/b/a-I"/>
</dbReference>
<keyword evidence="9 15" id="KW-0413">Isomerase</keyword>
<evidence type="ECO:0000256" key="1">
    <source>
        <dbReference type="ARBA" id="ARBA00000586"/>
    </source>
</evidence>
<dbReference type="SUPFAM" id="SSF55957">
    <property type="entry name" value="Phosphoglucomutase, C-terminal domain"/>
    <property type="match status" value="1"/>
</dbReference>
<dbReference type="PANTHER" id="PTHR43771">
    <property type="entry name" value="PHOSPHOMANNOMUTASE"/>
    <property type="match status" value="1"/>
</dbReference>
<dbReference type="EMBL" id="PDTV01000004">
    <property type="protein sequence ID" value="PIE83549.1"/>
    <property type="molecule type" value="Genomic_DNA"/>
</dbReference>
<dbReference type="InterPro" id="IPR016066">
    <property type="entry name" value="A-D-PHexomutase_CS"/>
</dbReference>
<dbReference type="InterPro" id="IPR036900">
    <property type="entry name" value="A-D-PHexomutase_C_sf"/>
</dbReference>
<evidence type="ECO:0000256" key="8">
    <source>
        <dbReference type="ARBA" id="ARBA00022842"/>
    </source>
</evidence>
<evidence type="ECO:0000256" key="5">
    <source>
        <dbReference type="ARBA" id="ARBA00012730"/>
    </source>
</evidence>
<evidence type="ECO:0000256" key="4">
    <source>
        <dbReference type="ARBA" id="ARBA00010231"/>
    </source>
</evidence>
<dbReference type="GO" id="GO:0005975">
    <property type="term" value="P:carbohydrate metabolic process"/>
    <property type="evidence" value="ECO:0007669"/>
    <property type="project" value="InterPro"/>
</dbReference>
<evidence type="ECO:0000313" key="16">
    <source>
        <dbReference type="Proteomes" id="UP000229278"/>
    </source>
</evidence>
<evidence type="ECO:0000256" key="10">
    <source>
        <dbReference type="RuleBase" id="RU004326"/>
    </source>
</evidence>
<keyword evidence="7 10" id="KW-0479">Metal-binding</keyword>
<keyword evidence="8 10" id="KW-0460">Magnesium</keyword>
<protein>
    <recommendedName>
        <fullName evidence="5">phosphomannomutase</fullName>
        <ecNumber evidence="5">5.4.2.8</ecNumber>
    </recommendedName>
</protein>
<evidence type="ECO:0000259" key="12">
    <source>
        <dbReference type="Pfam" id="PF02878"/>
    </source>
</evidence>
<dbReference type="Pfam" id="PF02879">
    <property type="entry name" value="PGM_PMM_II"/>
    <property type="match status" value="1"/>
</dbReference>
<evidence type="ECO:0000259" key="11">
    <source>
        <dbReference type="Pfam" id="PF00408"/>
    </source>
</evidence>
<dbReference type="Gene3D" id="3.40.120.10">
    <property type="entry name" value="Alpha-D-Glucose-1,6-Bisphosphate, subunit A, domain 3"/>
    <property type="match status" value="3"/>
</dbReference>
<dbReference type="EC" id="5.4.2.8" evidence="5"/>
<evidence type="ECO:0000256" key="2">
    <source>
        <dbReference type="ARBA" id="ARBA00001946"/>
    </source>
</evidence>
<dbReference type="PROSITE" id="PS00710">
    <property type="entry name" value="PGM_PMM"/>
    <property type="match status" value="1"/>
</dbReference>
<dbReference type="Proteomes" id="UP000229278">
    <property type="component" value="Unassembled WGS sequence"/>
</dbReference>
<dbReference type="SUPFAM" id="SSF53738">
    <property type="entry name" value="Phosphoglucomutase, first 3 domains"/>
    <property type="match status" value="3"/>
</dbReference>
<comment type="pathway">
    <text evidence="3">Nucleotide-sugar biosynthesis; GDP-alpha-D-mannose biosynthesis; alpha-D-mannose 1-phosphate from D-fructose 6-phosphate: step 2/2.</text>
</comment>
<dbReference type="AlphaFoldDB" id="A0A2G6PH99"/>
<comment type="similarity">
    <text evidence="4 10">Belongs to the phosphohexose mutase family.</text>
</comment>
<gene>
    <name evidence="15" type="ORF">CSA09_01495</name>
</gene>
<accession>A0A2G6PH99</accession>
<dbReference type="Pfam" id="PF02880">
    <property type="entry name" value="PGM_PMM_III"/>
    <property type="match status" value="1"/>
</dbReference>
<sequence length="457" mass="49979">MKKSIFREYDIRGVVDQDLTIDSIRDIGQAIGSLAAERNETQVIVGRDGRLSSPVLCQALKTGIRAAGLDVLDLGAIPTPLLYYATHTLGSSHAGVMITGSHNPPQYNGLKIVIDKIALHGAVINDLRHRIESGNVRYGCGNEQTTDIHADYIQKIANALPLPRPLKIAVDCGNAIASHTAPTLLRALGCEVIELFCEVNGHFPNHHPDPSIPDNLADLQKAVIAHNADIGLAFDGDADRLGVVASNAEIIWPDRVLMPLAEEVLTEHHGAAIVYDIKCSRHLTQLIESLGGQSILWKTGHSLIKAKMRETGALLGGEMTGHFAHADMWFGFDDAFYAAARLLNVLAQHTISSAEFFNTYPNSLSTPELRIDMAEGEPFILMDQLAAQADFGRDAKIITLDGLRVEFQHGWGLVRASNTTPSLVLRFEADQQDAMTDIQERFRQTLDTLRPDLDLPF</sequence>
<evidence type="ECO:0000256" key="7">
    <source>
        <dbReference type="ARBA" id="ARBA00022723"/>
    </source>
</evidence>
<dbReference type="PRINTS" id="PR00509">
    <property type="entry name" value="PGMPMM"/>
</dbReference>
<dbReference type="Pfam" id="PF00408">
    <property type="entry name" value="PGM_PMM_IV"/>
    <property type="match status" value="1"/>
</dbReference>
<dbReference type="InterPro" id="IPR016055">
    <property type="entry name" value="A-D-PHexomutase_a/b/a-I/II/III"/>
</dbReference>
<dbReference type="InterPro" id="IPR005843">
    <property type="entry name" value="A-D-PHexomutase_C"/>
</dbReference>
<comment type="cofactor">
    <cofactor evidence="2">
        <name>Mg(2+)</name>
        <dbReference type="ChEBI" id="CHEBI:18420"/>
    </cofactor>
</comment>
<feature type="domain" description="Alpha-D-phosphohexomutase C-terminal" evidence="11">
    <location>
        <begin position="369"/>
        <end position="443"/>
    </location>
</feature>
<evidence type="ECO:0000259" key="14">
    <source>
        <dbReference type="Pfam" id="PF02880"/>
    </source>
</evidence>
<dbReference type="GO" id="GO:0004615">
    <property type="term" value="F:phosphomannomutase activity"/>
    <property type="evidence" value="ECO:0007669"/>
    <property type="project" value="UniProtKB-EC"/>
</dbReference>
<dbReference type="PANTHER" id="PTHR43771:SF2">
    <property type="entry name" value="PHOSPHOMANNOMUTASE_PHOSPHOGLUCOMUTASE"/>
    <property type="match status" value="1"/>
</dbReference>
<proteinExistence type="inferred from homology"/>
<comment type="caution">
    <text evidence="15">The sequence shown here is derived from an EMBL/GenBank/DDBJ whole genome shotgun (WGS) entry which is preliminary data.</text>
</comment>
<dbReference type="CDD" id="cd03089">
    <property type="entry name" value="PMM_PGM"/>
    <property type="match status" value="1"/>
</dbReference>
<comment type="catalytic activity">
    <reaction evidence="1">
        <text>alpha-D-mannose 1-phosphate = D-mannose 6-phosphate</text>
        <dbReference type="Rhea" id="RHEA:11140"/>
        <dbReference type="ChEBI" id="CHEBI:58409"/>
        <dbReference type="ChEBI" id="CHEBI:58735"/>
        <dbReference type="EC" id="5.4.2.8"/>
    </reaction>
</comment>
<dbReference type="GO" id="GO:0000287">
    <property type="term" value="F:magnesium ion binding"/>
    <property type="evidence" value="ECO:0007669"/>
    <property type="project" value="InterPro"/>
</dbReference>
<reference evidence="15 16" key="1">
    <citation type="submission" date="2017-10" db="EMBL/GenBank/DDBJ databases">
        <title>Novel microbial diversity and functional potential in the marine mammal oral microbiome.</title>
        <authorList>
            <person name="Dudek N.K."/>
            <person name="Sun C.L."/>
            <person name="Burstein D."/>
            <person name="Kantor R.S."/>
            <person name="Aliaga Goltsman D.S."/>
            <person name="Bik E.M."/>
            <person name="Thomas B.C."/>
            <person name="Banfield J.F."/>
            <person name="Relman D.A."/>
        </authorList>
    </citation>
    <scope>NUCLEOTIDE SEQUENCE [LARGE SCALE GENOMIC DNA]</scope>
    <source>
        <strain evidence="15">DOLJORAL78_50_517</strain>
    </source>
</reference>
<name>A0A2G6PH99_9GAMM</name>
<evidence type="ECO:0000256" key="6">
    <source>
        <dbReference type="ARBA" id="ARBA00022553"/>
    </source>
</evidence>
<organism evidence="15 16">
    <name type="scientific">Candidatus Contendibacter odensensis</name>
    <dbReference type="NCBI Taxonomy" id="1400860"/>
    <lineage>
        <taxon>Bacteria</taxon>
        <taxon>Pseudomonadati</taxon>
        <taxon>Pseudomonadota</taxon>
        <taxon>Gammaproteobacteria</taxon>
        <taxon>Candidatus Competibacteraceae</taxon>
        <taxon>Candidatus Contendibacter</taxon>
    </lineage>
</organism>
<evidence type="ECO:0000256" key="9">
    <source>
        <dbReference type="ARBA" id="ARBA00023235"/>
    </source>
</evidence>
<evidence type="ECO:0000256" key="3">
    <source>
        <dbReference type="ARBA" id="ARBA00004699"/>
    </source>
</evidence>
<feature type="domain" description="Alpha-D-phosphohexomutase alpha/beta/alpha" evidence="14">
    <location>
        <begin position="253"/>
        <end position="357"/>
    </location>
</feature>
<dbReference type="Pfam" id="PF02878">
    <property type="entry name" value="PGM_PMM_I"/>
    <property type="match status" value="1"/>
</dbReference>
<dbReference type="InterPro" id="IPR005841">
    <property type="entry name" value="Alpha-D-phosphohexomutase_SF"/>
</dbReference>
<keyword evidence="6" id="KW-0597">Phosphoprotein</keyword>
<feature type="domain" description="Alpha-D-phosphohexomutase alpha/beta/alpha" evidence="13">
    <location>
        <begin position="151"/>
        <end position="245"/>
    </location>
</feature>
<dbReference type="Gene3D" id="3.30.310.50">
    <property type="entry name" value="Alpha-D-phosphohexomutase, C-terminal domain"/>
    <property type="match status" value="1"/>
</dbReference>
<feature type="domain" description="Alpha-D-phosphohexomutase alpha/beta/alpha" evidence="12">
    <location>
        <begin position="4"/>
        <end position="130"/>
    </location>
</feature>
<dbReference type="InterPro" id="IPR005846">
    <property type="entry name" value="A-D-PHexomutase_a/b/a-III"/>
</dbReference>
<dbReference type="InterPro" id="IPR005845">
    <property type="entry name" value="A-D-PHexomutase_a/b/a-II"/>
</dbReference>